<dbReference type="OrthoDB" id="9255867at2"/>
<accession>A0A1Y6CUY8</accession>
<gene>
    <name evidence="1" type="ORF">SAMN02949497_1540</name>
</gene>
<proteinExistence type="predicted"/>
<keyword evidence="2" id="KW-1185">Reference proteome</keyword>
<evidence type="ECO:0000313" key="2">
    <source>
        <dbReference type="Proteomes" id="UP000192923"/>
    </source>
</evidence>
<dbReference type="AlphaFoldDB" id="A0A1Y6CUY8"/>
<protein>
    <submittedName>
        <fullName evidence="1">Uncharacterized protein</fullName>
    </submittedName>
</protein>
<dbReference type="STRING" id="1760988.SAMN02949497_1540"/>
<dbReference type="RefSeq" id="WP_085211421.1">
    <property type="nucleotide sequence ID" value="NZ_FXAM01000001.1"/>
</dbReference>
<reference evidence="1 2" key="1">
    <citation type="submission" date="2016-12" db="EMBL/GenBank/DDBJ databases">
        <authorList>
            <person name="Song W.-J."/>
            <person name="Kurnit D.M."/>
        </authorList>
    </citation>
    <scope>NUCLEOTIDE SEQUENCE [LARGE SCALE GENOMIC DNA]</scope>
    <source>
        <strain evidence="1 2">175</strain>
    </source>
</reference>
<dbReference type="EMBL" id="FXAM01000001">
    <property type="protein sequence ID" value="SMF94231.1"/>
    <property type="molecule type" value="Genomic_DNA"/>
</dbReference>
<evidence type="ECO:0000313" key="1">
    <source>
        <dbReference type="EMBL" id="SMF94231.1"/>
    </source>
</evidence>
<sequence>MESIALTIHSDKVKQEIFDFIKKFPSGEVEVMSIEDAEDLQLLQKTRHEETVSFADYLKDAD</sequence>
<name>A0A1Y6CUY8_9GAMM</name>
<organism evidence="1 2">
    <name type="scientific">Methylomagnum ishizawai</name>
    <dbReference type="NCBI Taxonomy" id="1760988"/>
    <lineage>
        <taxon>Bacteria</taxon>
        <taxon>Pseudomonadati</taxon>
        <taxon>Pseudomonadota</taxon>
        <taxon>Gammaproteobacteria</taxon>
        <taxon>Methylococcales</taxon>
        <taxon>Methylococcaceae</taxon>
        <taxon>Methylomagnum</taxon>
    </lineage>
</organism>
<dbReference type="Proteomes" id="UP000192923">
    <property type="component" value="Unassembled WGS sequence"/>
</dbReference>